<dbReference type="InterPro" id="IPR051401">
    <property type="entry name" value="GtrA_CellWall_Glycosyl"/>
</dbReference>
<evidence type="ECO:0000256" key="4">
    <source>
        <dbReference type="ARBA" id="ARBA00022989"/>
    </source>
</evidence>
<dbReference type="PANTHER" id="PTHR38459">
    <property type="entry name" value="PROPHAGE BACTOPRENOL-LINKED GLUCOSE TRANSLOCASE HOMOLOG"/>
    <property type="match status" value="1"/>
</dbReference>
<organism evidence="8 9">
    <name type="scientific">Helicobacter japonicus</name>
    <dbReference type="NCBI Taxonomy" id="425400"/>
    <lineage>
        <taxon>Bacteria</taxon>
        <taxon>Pseudomonadati</taxon>
        <taxon>Campylobacterota</taxon>
        <taxon>Epsilonproteobacteria</taxon>
        <taxon>Campylobacterales</taxon>
        <taxon>Helicobacteraceae</taxon>
        <taxon>Helicobacter</taxon>
    </lineage>
</organism>
<comment type="caution">
    <text evidence="8">The sequence shown here is derived from an EMBL/GenBank/DDBJ whole genome shotgun (WGS) entry which is preliminary data.</text>
</comment>
<dbReference type="EMBL" id="JRMQ02000001">
    <property type="protein sequence ID" value="TLE03341.1"/>
    <property type="molecule type" value="Genomic_DNA"/>
</dbReference>
<dbReference type="GO" id="GO:0005886">
    <property type="term" value="C:plasma membrane"/>
    <property type="evidence" value="ECO:0007669"/>
    <property type="project" value="TreeGrafter"/>
</dbReference>
<keyword evidence="3 6" id="KW-0812">Transmembrane</keyword>
<reference evidence="8 9" key="1">
    <citation type="journal article" date="2014" name="Genome Announc.">
        <title>Draft genome sequences of eight enterohepatic helicobacter species isolated from both laboratory and wild rodents.</title>
        <authorList>
            <person name="Sheh A."/>
            <person name="Shen Z."/>
            <person name="Fox J.G."/>
        </authorList>
    </citation>
    <scope>NUCLEOTIDE SEQUENCE [LARGE SCALE GENOMIC DNA]</scope>
    <source>
        <strain evidence="8 9">MIT 01-6451</strain>
    </source>
</reference>
<accession>A0A4U8TRJ9</accession>
<protein>
    <submittedName>
        <fullName evidence="8">GtrA family protein</fullName>
    </submittedName>
</protein>
<feature type="transmembrane region" description="Helical" evidence="6">
    <location>
        <begin position="38"/>
        <end position="58"/>
    </location>
</feature>
<feature type="transmembrane region" description="Helical" evidence="6">
    <location>
        <begin position="107"/>
        <end position="127"/>
    </location>
</feature>
<comment type="similarity">
    <text evidence="2">Belongs to the GtrA family.</text>
</comment>
<dbReference type="GO" id="GO:0000271">
    <property type="term" value="P:polysaccharide biosynthetic process"/>
    <property type="evidence" value="ECO:0007669"/>
    <property type="project" value="InterPro"/>
</dbReference>
<comment type="subcellular location">
    <subcellularLocation>
        <location evidence="1">Membrane</location>
        <topology evidence="1">Multi-pass membrane protein</topology>
    </subcellularLocation>
</comment>
<evidence type="ECO:0000313" key="9">
    <source>
        <dbReference type="Proteomes" id="UP000029707"/>
    </source>
</evidence>
<keyword evidence="4 6" id="KW-1133">Transmembrane helix</keyword>
<evidence type="ECO:0000256" key="1">
    <source>
        <dbReference type="ARBA" id="ARBA00004141"/>
    </source>
</evidence>
<dbReference type="OrthoDB" id="9807815at2"/>
<dbReference type="AlphaFoldDB" id="A0A4U8TRJ9"/>
<keyword evidence="5 6" id="KW-0472">Membrane</keyword>
<name>A0A4U8TRJ9_9HELI</name>
<keyword evidence="9" id="KW-1185">Reference proteome</keyword>
<sequence length="130" mass="15271">MRIAMNQYMNNFFKYLLVGGSAALINWLVFFLCFYHFGIYYLFAGVISFIIATLWNFLFAKKFIFRSYNQSIFKESVLIYLVSFGGLLIDIAMLYVCVQWLGLYEIISKILATGVAFVFNFGMRQFVIYR</sequence>
<proteinExistence type="inferred from homology"/>
<dbReference type="PANTHER" id="PTHR38459:SF1">
    <property type="entry name" value="PROPHAGE BACTOPRENOL-LINKED GLUCOSE TRANSLOCASE HOMOLOG"/>
    <property type="match status" value="1"/>
</dbReference>
<evidence type="ECO:0000256" key="3">
    <source>
        <dbReference type="ARBA" id="ARBA00022692"/>
    </source>
</evidence>
<evidence type="ECO:0000313" key="8">
    <source>
        <dbReference type="EMBL" id="TLE03341.1"/>
    </source>
</evidence>
<evidence type="ECO:0000256" key="6">
    <source>
        <dbReference type="SAM" id="Phobius"/>
    </source>
</evidence>
<evidence type="ECO:0000256" key="2">
    <source>
        <dbReference type="ARBA" id="ARBA00009399"/>
    </source>
</evidence>
<dbReference type="InterPro" id="IPR007267">
    <property type="entry name" value="GtrA_DPMS_TM"/>
</dbReference>
<evidence type="ECO:0000259" key="7">
    <source>
        <dbReference type="Pfam" id="PF04138"/>
    </source>
</evidence>
<dbReference type="Proteomes" id="UP000029707">
    <property type="component" value="Unassembled WGS sequence"/>
</dbReference>
<feature type="domain" description="GtrA/DPMS transmembrane" evidence="7">
    <location>
        <begin position="14"/>
        <end position="128"/>
    </location>
</feature>
<evidence type="ECO:0000256" key="5">
    <source>
        <dbReference type="ARBA" id="ARBA00023136"/>
    </source>
</evidence>
<feature type="transmembrane region" description="Helical" evidence="6">
    <location>
        <begin position="12"/>
        <end position="32"/>
    </location>
</feature>
<dbReference type="Pfam" id="PF04138">
    <property type="entry name" value="GtrA_DPMS_TM"/>
    <property type="match status" value="1"/>
</dbReference>
<gene>
    <name evidence="8" type="ORF">LS65_000800</name>
</gene>
<feature type="transmembrane region" description="Helical" evidence="6">
    <location>
        <begin position="78"/>
        <end position="101"/>
    </location>
</feature>